<comment type="caution">
    <text evidence="1">The sequence shown here is derived from an EMBL/GenBank/DDBJ whole genome shotgun (WGS) entry which is preliminary data.</text>
</comment>
<gene>
    <name evidence="1" type="ORF">ACFQ3W_06285</name>
</gene>
<dbReference type="PANTHER" id="PTHR39166">
    <property type="entry name" value="BLL1166 PROTEIN"/>
    <property type="match status" value="1"/>
</dbReference>
<sequence length="190" mass="22617">MEHQERLLQILKKSDMLMEVFSHINQLKLDTYYIGAGCITQTVWNELTERPLDYGITDIDIVYFDSRDLSYEVEDKVIRDVKKLFPNIPTKLDIKNQARVHMWYKDKFGIELPPYQTIEQAIDTWPTTATALGIRKVDEDGWKVYAPFGLNDLFNLIVRPNKKLITEEIYMKKADKWKEKWPELQIMKWD</sequence>
<dbReference type="Pfam" id="PF06042">
    <property type="entry name" value="NTP_transf_6"/>
    <property type="match status" value="1"/>
</dbReference>
<dbReference type="EMBL" id="JBHTLM010000003">
    <property type="protein sequence ID" value="MFD1175914.1"/>
    <property type="molecule type" value="Genomic_DNA"/>
</dbReference>
<accession>A0ABW3RU42</accession>
<dbReference type="Proteomes" id="UP001597262">
    <property type="component" value="Unassembled WGS sequence"/>
</dbReference>
<name>A0ABW3RU42_9BACL</name>
<dbReference type="RefSeq" id="WP_379317741.1">
    <property type="nucleotide sequence ID" value="NZ_JBHTLM010000003.1"/>
</dbReference>
<evidence type="ECO:0000313" key="1">
    <source>
        <dbReference type="EMBL" id="MFD1175914.1"/>
    </source>
</evidence>
<proteinExistence type="predicted"/>
<evidence type="ECO:0000313" key="2">
    <source>
        <dbReference type="Proteomes" id="UP001597262"/>
    </source>
</evidence>
<dbReference type="InterPro" id="IPR009267">
    <property type="entry name" value="NTP_transf_6"/>
</dbReference>
<protein>
    <submittedName>
        <fullName evidence="1">Nucleotidyltransferase family protein</fullName>
    </submittedName>
</protein>
<reference evidence="2" key="1">
    <citation type="journal article" date="2019" name="Int. J. Syst. Evol. Microbiol.">
        <title>The Global Catalogue of Microorganisms (GCM) 10K type strain sequencing project: providing services to taxonomists for standard genome sequencing and annotation.</title>
        <authorList>
            <consortium name="The Broad Institute Genomics Platform"/>
            <consortium name="The Broad Institute Genome Sequencing Center for Infectious Disease"/>
            <person name="Wu L."/>
            <person name="Ma J."/>
        </authorList>
    </citation>
    <scope>NUCLEOTIDE SEQUENCE [LARGE SCALE GENOMIC DNA]</scope>
    <source>
        <strain evidence="2">CCUG 59189</strain>
    </source>
</reference>
<organism evidence="1 2">
    <name type="scientific">Paenibacillus puldeungensis</name>
    <dbReference type="NCBI Taxonomy" id="696536"/>
    <lineage>
        <taxon>Bacteria</taxon>
        <taxon>Bacillati</taxon>
        <taxon>Bacillota</taxon>
        <taxon>Bacilli</taxon>
        <taxon>Bacillales</taxon>
        <taxon>Paenibacillaceae</taxon>
        <taxon>Paenibacillus</taxon>
    </lineage>
</organism>
<keyword evidence="2" id="KW-1185">Reference proteome</keyword>
<dbReference type="PANTHER" id="PTHR39166:SF1">
    <property type="entry name" value="BLL1166 PROTEIN"/>
    <property type="match status" value="1"/>
</dbReference>